<accession>A0A367R7T8</accession>
<organism evidence="1 2">
    <name type="scientific">Nostoc punctiforme NIES-2108</name>
    <dbReference type="NCBI Taxonomy" id="1356359"/>
    <lineage>
        <taxon>Bacteria</taxon>
        <taxon>Bacillati</taxon>
        <taxon>Cyanobacteriota</taxon>
        <taxon>Cyanophyceae</taxon>
        <taxon>Nostocales</taxon>
        <taxon>Nostocaceae</taxon>
        <taxon>Nostoc</taxon>
    </lineage>
</organism>
<comment type="caution">
    <text evidence="1">The sequence shown here is derived from an EMBL/GenBank/DDBJ whole genome shotgun (WGS) entry which is preliminary data.</text>
</comment>
<evidence type="ECO:0000313" key="2">
    <source>
        <dbReference type="Proteomes" id="UP000252085"/>
    </source>
</evidence>
<name>A0A367R7T8_NOSPU</name>
<evidence type="ECO:0000313" key="1">
    <source>
        <dbReference type="EMBL" id="RCJ32567.1"/>
    </source>
</evidence>
<proteinExistence type="predicted"/>
<dbReference type="AlphaFoldDB" id="A0A367R7T8"/>
<dbReference type="Proteomes" id="UP000252085">
    <property type="component" value="Unassembled WGS sequence"/>
</dbReference>
<gene>
    <name evidence="1" type="ORF">A6769_27965</name>
</gene>
<reference evidence="1 2" key="1">
    <citation type="submission" date="2016-04" db="EMBL/GenBank/DDBJ databases">
        <authorList>
            <person name="Evans L.H."/>
            <person name="Alamgir A."/>
            <person name="Owens N."/>
            <person name="Weber N.D."/>
            <person name="Virtaneva K."/>
            <person name="Barbian K."/>
            <person name="Babar A."/>
            <person name="Rosenke K."/>
        </authorList>
    </citation>
    <scope>NUCLEOTIDE SEQUENCE [LARGE SCALE GENOMIC DNA]</scope>
    <source>
        <strain evidence="1">NIES-2108</strain>
    </source>
</reference>
<sequence length="72" mass="8311">MVEPSQLAITKKAWELYKEAFERYKNRILAMSFVEQRKLKQQGSSNVATNVTTIEALGQLETCFLWLLIVFG</sequence>
<dbReference type="EMBL" id="LXQE01000165">
    <property type="protein sequence ID" value="RCJ32567.1"/>
    <property type="molecule type" value="Genomic_DNA"/>
</dbReference>
<protein>
    <submittedName>
        <fullName evidence="1">Uncharacterized protein</fullName>
    </submittedName>
</protein>